<dbReference type="Pfam" id="PF08856">
    <property type="entry name" value="DUF1826"/>
    <property type="match status" value="1"/>
</dbReference>
<name>A0A9X0UG60_9PROT</name>
<gene>
    <name evidence="1" type="ORF">H7965_25370</name>
</gene>
<keyword evidence="2" id="KW-1185">Reference proteome</keyword>
<dbReference type="EMBL" id="JACOMF010000065">
    <property type="protein sequence ID" value="MBC4018598.1"/>
    <property type="molecule type" value="Genomic_DNA"/>
</dbReference>
<accession>A0A9X0UG60</accession>
<sequence length="230" mass="23831">MAVLTIESFPGRAALPPPDAVTWPRGMAVASTDPATLFEICRPEVNLAIWHRQLPQRLGAALRPLLMAAPFTAVAEGEIDAALVTLAGKLPATPPLELMFDLQDLATAFAAIAATQGVVSIRLEAITGRGCHRWHADAVGLRLLCTYRGLGTEWLARPGGAGTARALAPDRSAPIASAQMPAGSAAILKGEGHPGNAGAGCIHRAPPAGTGARARLLLCIDEPGRIPLDD</sequence>
<dbReference type="AlphaFoldDB" id="A0A9X0UG60"/>
<dbReference type="Proteomes" id="UP000600101">
    <property type="component" value="Unassembled WGS sequence"/>
</dbReference>
<evidence type="ECO:0000313" key="1">
    <source>
        <dbReference type="EMBL" id="MBC4018598.1"/>
    </source>
</evidence>
<proteinExistence type="predicted"/>
<reference evidence="1" key="1">
    <citation type="submission" date="2020-08" db="EMBL/GenBank/DDBJ databases">
        <authorList>
            <person name="Hu Y."/>
            <person name="Nguyen S.V."/>
            <person name="Li F."/>
            <person name="Fanning S."/>
        </authorList>
    </citation>
    <scope>NUCLEOTIDE SEQUENCE</scope>
    <source>
        <strain evidence="1">SYSU D8009</strain>
    </source>
</reference>
<protein>
    <submittedName>
        <fullName evidence="1">DUF1826 domain-containing protein</fullName>
    </submittedName>
</protein>
<dbReference type="InterPro" id="IPR014955">
    <property type="entry name" value="DUF1826"/>
</dbReference>
<evidence type="ECO:0000313" key="2">
    <source>
        <dbReference type="Proteomes" id="UP000600101"/>
    </source>
</evidence>
<comment type="caution">
    <text evidence="1">The sequence shown here is derived from an EMBL/GenBank/DDBJ whole genome shotgun (WGS) entry which is preliminary data.</text>
</comment>
<organism evidence="1 2">
    <name type="scientific">Siccirubricoccus deserti</name>
    <dbReference type="NCBI Taxonomy" id="2013562"/>
    <lineage>
        <taxon>Bacteria</taxon>
        <taxon>Pseudomonadati</taxon>
        <taxon>Pseudomonadota</taxon>
        <taxon>Alphaproteobacteria</taxon>
        <taxon>Acetobacterales</taxon>
        <taxon>Roseomonadaceae</taxon>
        <taxon>Siccirubricoccus</taxon>
    </lineage>
</organism>
<dbReference type="RefSeq" id="WP_186773347.1">
    <property type="nucleotide sequence ID" value="NZ_JACOMF010000065.1"/>
</dbReference>